<gene>
    <name evidence="3" type="ORF">UFOPK2582_00182</name>
</gene>
<proteinExistence type="predicted"/>
<name>A0A6J6NQV4_9ZZZZ</name>
<dbReference type="InterPro" id="IPR036849">
    <property type="entry name" value="Enolase-like_C_sf"/>
</dbReference>
<dbReference type="Gene3D" id="3.30.390.10">
    <property type="entry name" value="Enolase-like, N-terminal domain"/>
    <property type="match status" value="1"/>
</dbReference>
<dbReference type="Pfam" id="PF13378">
    <property type="entry name" value="MR_MLE_C"/>
    <property type="match status" value="1"/>
</dbReference>
<dbReference type="SUPFAM" id="SSF51604">
    <property type="entry name" value="Enolase C-terminal domain-like"/>
    <property type="match status" value="1"/>
</dbReference>
<dbReference type="InterPro" id="IPR029065">
    <property type="entry name" value="Enolase_C-like"/>
</dbReference>
<dbReference type="SFLD" id="SFLDS00001">
    <property type="entry name" value="Enolase"/>
    <property type="match status" value="1"/>
</dbReference>
<organism evidence="3">
    <name type="scientific">freshwater metagenome</name>
    <dbReference type="NCBI Taxonomy" id="449393"/>
    <lineage>
        <taxon>unclassified sequences</taxon>
        <taxon>metagenomes</taxon>
        <taxon>ecological metagenomes</taxon>
    </lineage>
</organism>
<sequence length="405" mass="40852">MSGLAGSDIPLVSQGAPAEIRFLRVNLPLLHHHSAAHGTEQIRDVILVSWQLSDGTVGWGECPTLSSDGYVTESTERAWVGLTTQLGPAVLRSGLAAATSSALSIGSAGSAGSVGSAVSGGLIASAAALADASLDARLRSEGRSLLEELLSLSGSPPTGERPIAKQALSRCAVIADLGASPTKLAELASEAAEGGAAMVKIKIAPGHDVEELLAVRAAIGDLPLAADANGSYAGLSEILAVDALGLVFLEQPFPAGLPWEELAGLRSSMLTPLALDESLSSIDAVKCAVLAGAVDVVSVKPARLGGMRAAALAVETASSAGLGVFVGGMLELGIGRAGATAVAALPGCNLPTDLGPSQQYVDSDICDPINVNPAGELILPTGPGIGRVPREEQLQQFCVEEFVLN</sequence>
<protein>
    <submittedName>
        <fullName evidence="3">Unannotated protein</fullName>
    </submittedName>
</protein>
<dbReference type="GO" id="GO:0046872">
    <property type="term" value="F:metal ion binding"/>
    <property type="evidence" value="ECO:0007669"/>
    <property type="project" value="UniProtKB-KW"/>
</dbReference>
<dbReference type="InterPro" id="IPR013342">
    <property type="entry name" value="Mandelate_racemase_C"/>
</dbReference>
<dbReference type="SUPFAM" id="SSF54826">
    <property type="entry name" value="Enolase N-terminal domain-like"/>
    <property type="match status" value="1"/>
</dbReference>
<dbReference type="SFLD" id="SFLDF00009">
    <property type="entry name" value="o-succinylbenzoate_synthase"/>
    <property type="match status" value="1"/>
</dbReference>
<accession>A0A6J6NQV4</accession>
<dbReference type="InterPro" id="IPR029017">
    <property type="entry name" value="Enolase-like_N"/>
</dbReference>
<feature type="domain" description="Mandelate racemase/muconate lactonizing enzyme C-terminal" evidence="2">
    <location>
        <begin position="181"/>
        <end position="272"/>
    </location>
</feature>
<evidence type="ECO:0000313" key="3">
    <source>
        <dbReference type="EMBL" id="CAB4687218.1"/>
    </source>
</evidence>
<dbReference type="EMBL" id="CAEZXS010000011">
    <property type="protein sequence ID" value="CAB4687218.1"/>
    <property type="molecule type" value="Genomic_DNA"/>
</dbReference>
<evidence type="ECO:0000259" key="2">
    <source>
        <dbReference type="SMART" id="SM00922"/>
    </source>
</evidence>
<dbReference type="Gene3D" id="3.20.20.120">
    <property type="entry name" value="Enolase-like C-terminal domain"/>
    <property type="match status" value="1"/>
</dbReference>
<keyword evidence="1" id="KW-0479">Metal-binding</keyword>
<dbReference type="SMART" id="SM00922">
    <property type="entry name" value="MR_MLE"/>
    <property type="match status" value="1"/>
</dbReference>
<dbReference type="AlphaFoldDB" id="A0A6J6NQV4"/>
<dbReference type="SFLD" id="SFLDG00180">
    <property type="entry name" value="muconate_cycloisomerase"/>
    <property type="match status" value="1"/>
</dbReference>
<evidence type="ECO:0000256" key="1">
    <source>
        <dbReference type="ARBA" id="ARBA00022723"/>
    </source>
</evidence>
<dbReference type="GO" id="GO:0003824">
    <property type="term" value="F:catalytic activity"/>
    <property type="evidence" value="ECO:0007669"/>
    <property type="project" value="UniProtKB-ARBA"/>
</dbReference>
<dbReference type="PANTHER" id="PTHR48073">
    <property type="entry name" value="O-SUCCINYLBENZOATE SYNTHASE-RELATED"/>
    <property type="match status" value="1"/>
</dbReference>
<reference evidence="3" key="1">
    <citation type="submission" date="2020-05" db="EMBL/GenBank/DDBJ databases">
        <authorList>
            <person name="Chiriac C."/>
            <person name="Salcher M."/>
            <person name="Ghai R."/>
            <person name="Kavagutti S V."/>
        </authorList>
    </citation>
    <scope>NUCLEOTIDE SEQUENCE</scope>
</reference>